<keyword evidence="1" id="KW-0812">Transmembrane</keyword>
<dbReference type="EMBL" id="SLVJ01000008">
    <property type="protein sequence ID" value="TCM67519.1"/>
    <property type="molecule type" value="Genomic_DNA"/>
</dbReference>
<gene>
    <name evidence="2" type="ORF">EC844_10833</name>
</gene>
<evidence type="ECO:0000256" key="1">
    <source>
        <dbReference type="SAM" id="Phobius"/>
    </source>
</evidence>
<feature type="transmembrane region" description="Helical" evidence="1">
    <location>
        <begin position="76"/>
        <end position="95"/>
    </location>
</feature>
<dbReference type="AlphaFoldDB" id="A0A4R1XV42"/>
<sequence>MDLLNLALWIFIPAFIIMMICVLISWPEIYNDDWYFDDEEPELTQKDILINAGFKYSLIAVCISGGIFALDFYLKSLYLFTIFLMLAVIWGYWGFIKN</sequence>
<keyword evidence="3" id="KW-1185">Reference proteome</keyword>
<name>A0A4R1XV42_ACICA</name>
<accession>A0A4R1XV42</accession>
<feature type="transmembrane region" description="Helical" evidence="1">
    <location>
        <begin position="48"/>
        <end position="70"/>
    </location>
</feature>
<dbReference type="OrthoDB" id="9979745at2"/>
<organism evidence="2 3">
    <name type="scientific">Acinetobacter calcoaceticus</name>
    <dbReference type="NCBI Taxonomy" id="471"/>
    <lineage>
        <taxon>Bacteria</taxon>
        <taxon>Pseudomonadati</taxon>
        <taxon>Pseudomonadota</taxon>
        <taxon>Gammaproteobacteria</taxon>
        <taxon>Moraxellales</taxon>
        <taxon>Moraxellaceae</taxon>
        <taxon>Acinetobacter</taxon>
        <taxon>Acinetobacter calcoaceticus/baumannii complex</taxon>
    </lineage>
</organism>
<comment type="caution">
    <text evidence="2">The sequence shown here is derived from an EMBL/GenBank/DDBJ whole genome shotgun (WGS) entry which is preliminary data.</text>
</comment>
<feature type="transmembrane region" description="Helical" evidence="1">
    <location>
        <begin position="6"/>
        <end position="27"/>
    </location>
</feature>
<protein>
    <submittedName>
        <fullName evidence="2">Uncharacterized protein</fullName>
    </submittedName>
</protein>
<keyword evidence="1" id="KW-0472">Membrane</keyword>
<keyword evidence="1" id="KW-1133">Transmembrane helix</keyword>
<proteinExistence type="predicted"/>
<dbReference type="Proteomes" id="UP000294963">
    <property type="component" value="Unassembled WGS sequence"/>
</dbReference>
<reference evidence="2 3" key="1">
    <citation type="submission" date="2019-03" db="EMBL/GenBank/DDBJ databases">
        <title>Genomic analyses of the natural microbiome of Caenorhabditis elegans.</title>
        <authorList>
            <person name="Samuel B."/>
        </authorList>
    </citation>
    <scope>NUCLEOTIDE SEQUENCE [LARGE SCALE GENOMIC DNA]</scope>
    <source>
        <strain evidence="2 3">JUb89</strain>
    </source>
</reference>
<evidence type="ECO:0000313" key="2">
    <source>
        <dbReference type="EMBL" id="TCM67519.1"/>
    </source>
</evidence>
<evidence type="ECO:0000313" key="3">
    <source>
        <dbReference type="Proteomes" id="UP000294963"/>
    </source>
</evidence>